<sequence>MSLDELPAAAAPGDVPDVRLYVADPEDWQVYLKQDSEKVYCYQKNPGENYFHLILKGEIYLSNQDEKLCLRCALRRGVLTQDRLIWQHRVTRRKPPVI</sequence>
<name>A0A7C4QTI1_9PLAN</name>
<proteinExistence type="predicted"/>
<dbReference type="EMBL" id="DSVQ01000017">
    <property type="protein sequence ID" value="HGT40489.1"/>
    <property type="molecule type" value="Genomic_DNA"/>
</dbReference>
<accession>A0A7C4QTI1</accession>
<reference evidence="1" key="1">
    <citation type="journal article" date="2020" name="mSystems">
        <title>Genome- and Community-Level Interaction Insights into Carbon Utilization and Element Cycling Functions of Hydrothermarchaeota in Hydrothermal Sediment.</title>
        <authorList>
            <person name="Zhou Z."/>
            <person name="Liu Y."/>
            <person name="Xu W."/>
            <person name="Pan J."/>
            <person name="Luo Z.H."/>
            <person name="Li M."/>
        </authorList>
    </citation>
    <scope>NUCLEOTIDE SEQUENCE [LARGE SCALE GENOMIC DNA]</scope>
    <source>
        <strain evidence="1">SpSt-508</strain>
    </source>
</reference>
<evidence type="ECO:0000313" key="1">
    <source>
        <dbReference type="EMBL" id="HGT40489.1"/>
    </source>
</evidence>
<protein>
    <submittedName>
        <fullName evidence="1">Uncharacterized protein</fullName>
    </submittedName>
</protein>
<comment type="caution">
    <text evidence="1">The sequence shown here is derived from an EMBL/GenBank/DDBJ whole genome shotgun (WGS) entry which is preliminary data.</text>
</comment>
<gene>
    <name evidence="1" type="ORF">ENS64_14690</name>
</gene>
<dbReference type="AlphaFoldDB" id="A0A7C4QTI1"/>
<organism evidence="1">
    <name type="scientific">Schlesneria paludicola</name>
    <dbReference type="NCBI Taxonomy" id="360056"/>
    <lineage>
        <taxon>Bacteria</taxon>
        <taxon>Pseudomonadati</taxon>
        <taxon>Planctomycetota</taxon>
        <taxon>Planctomycetia</taxon>
        <taxon>Planctomycetales</taxon>
        <taxon>Planctomycetaceae</taxon>
        <taxon>Schlesneria</taxon>
    </lineage>
</organism>